<dbReference type="InterPro" id="IPR034746">
    <property type="entry name" value="POTRA"/>
</dbReference>
<comment type="caution">
    <text evidence="4">The sequence shown here is derived from an EMBL/GenBank/DDBJ whole genome shotgun (WGS) entry which is preliminary data.</text>
</comment>
<reference evidence="4" key="1">
    <citation type="submission" date="2019-08" db="EMBL/GenBank/DDBJ databases">
        <authorList>
            <person name="Kucharzyk K."/>
            <person name="Murdoch R.W."/>
            <person name="Higgins S."/>
            <person name="Loffler F."/>
        </authorList>
    </citation>
    <scope>NUCLEOTIDE SEQUENCE</scope>
</reference>
<dbReference type="PROSITE" id="PS51779">
    <property type="entry name" value="POTRA"/>
    <property type="match status" value="1"/>
</dbReference>
<dbReference type="Gene3D" id="2.40.160.50">
    <property type="entry name" value="membrane protein fhac: a member of the omp85/tpsb transporter family"/>
    <property type="match status" value="1"/>
</dbReference>
<feature type="domain" description="POTRA" evidence="3">
    <location>
        <begin position="27"/>
        <end position="109"/>
    </location>
</feature>
<organism evidence="4">
    <name type="scientific">bioreactor metagenome</name>
    <dbReference type="NCBI Taxonomy" id="1076179"/>
    <lineage>
        <taxon>unclassified sequences</taxon>
        <taxon>metagenomes</taxon>
        <taxon>ecological metagenomes</taxon>
    </lineage>
</organism>
<accession>A0A644XT01</accession>
<evidence type="ECO:0000259" key="3">
    <source>
        <dbReference type="PROSITE" id="PS51779"/>
    </source>
</evidence>
<protein>
    <submittedName>
        <fullName evidence="4">Outer membrane protein assembly factor BamA</fullName>
    </submittedName>
</protein>
<gene>
    <name evidence="4" type="primary">bamA_24</name>
    <name evidence="4" type="ORF">SDC9_65465</name>
</gene>
<comment type="subcellular location">
    <subcellularLocation>
        <location evidence="1">Membrane</location>
    </subcellularLocation>
</comment>
<evidence type="ECO:0000313" key="4">
    <source>
        <dbReference type="EMBL" id="MPM19047.1"/>
    </source>
</evidence>
<dbReference type="AlphaFoldDB" id="A0A644XT01"/>
<dbReference type="GO" id="GO:0019867">
    <property type="term" value="C:outer membrane"/>
    <property type="evidence" value="ECO:0007669"/>
    <property type="project" value="InterPro"/>
</dbReference>
<proteinExistence type="predicted"/>
<name>A0A644XT01_9ZZZZ</name>
<evidence type="ECO:0000256" key="2">
    <source>
        <dbReference type="ARBA" id="ARBA00023136"/>
    </source>
</evidence>
<sequence length="470" mass="54518">MKNRMATYFFLATLIFLSSELKSQEYMFISEIKISGNKRTREEIIIRELPFKRGDVVRASDLPLLLLEGRNNIRNLSLFNLVLVYNNTERLDPSEKYGNTEIVIQVEERWYYWPMVGIILEDQDFGTWIKKPDWSYVTIVGGLKVNNIAGRNQTLRAVLTTGFNKGFFFEYSNIYLDKKGKHLLDITFKRAYTRVENISLISDLPFHIKSDSSFLKSSYSTTLKYTFRQGLHLRHNLTLDFSYTEIDPVILKQNPDYWGNDQTNRRAYSFIYNFVFDKRDYIPYPLRGLYLSSGITGYTSNRRDVIHKKVSGDLQTFCPLAGGFFASARVHGAISSTNVKGHVFNRVIGFDENQLRGYRRYAFEGQNYVVASPEIKYRIVPETRFHLKFLPFLPKFNKVHLAIYGKLFGDIAYVHNKYYSSSNTLSNTLLKNYGLGLDVAAYYDITLSAEYSVNHLGEGGFYFSLVKPLR</sequence>
<evidence type="ECO:0000256" key="1">
    <source>
        <dbReference type="ARBA" id="ARBA00004370"/>
    </source>
</evidence>
<dbReference type="InterPro" id="IPR010827">
    <property type="entry name" value="BamA/TamA_POTRA"/>
</dbReference>
<dbReference type="Pfam" id="PF07244">
    <property type="entry name" value="POTRA"/>
    <property type="match status" value="1"/>
</dbReference>
<dbReference type="EMBL" id="VSSQ01003100">
    <property type="protein sequence ID" value="MPM19047.1"/>
    <property type="molecule type" value="Genomic_DNA"/>
</dbReference>
<keyword evidence="2" id="KW-0472">Membrane</keyword>
<dbReference type="Gene3D" id="3.10.20.310">
    <property type="entry name" value="membrane protein fhac"/>
    <property type="match status" value="1"/>
</dbReference>